<sequence length="96" mass="10603">MISIARAAVADPPVMIMDEATSSIDTRTEAIVQKGMDALMKGRTVFVIAHRLSTVQNADDIMVLEDGRIIERGSHAQLISQMGKYYQLYTGAFELE</sequence>
<dbReference type="PANTHER" id="PTHR43394:SF1">
    <property type="entry name" value="ATP-BINDING CASSETTE SUB-FAMILY B MEMBER 10, MITOCHONDRIAL"/>
    <property type="match status" value="1"/>
</dbReference>
<dbReference type="SUPFAM" id="SSF52540">
    <property type="entry name" value="P-loop containing nucleoside triphosphate hydrolases"/>
    <property type="match status" value="1"/>
</dbReference>
<evidence type="ECO:0000313" key="1">
    <source>
        <dbReference type="EMBL" id="SLM18216.1"/>
    </source>
</evidence>
<dbReference type="GO" id="GO:0015421">
    <property type="term" value="F:ABC-type oligopeptide transporter activity"/>
    <property type="evidence" value="ECO:0007669"/>
    <property type="project" value="TreeGrafter"/>
</dbReference>
<reference evidence="1" key="1">
    <citation type="submission" date="2017-02" db="EMBL/GenBank/DDBJ databases">
        <authorList>
            <person name="Regsiter A."/>
            <person name="William W."/>
        </authorList>
    </citation>
    <scope>NUCLEOTIDE SEQUENCE</scope>
    <source>
        <strain evidence="1">BdmA 4</strain>
    </source>
</reference>
<organism evidence="1">
    <name type="scientific">uncultured spirochete</name>
    <dbReference type="NCBI Taxonomy" id="156406"/>
    <lineage>
        <taxon>Bacteria</taxon>
        <taxon>Pseudomonadati</taxon>
        <taxon>Spirochaetota</taxon>
        <taxon>Spirochaetia</taxon>
        <taxon>Spirochaetales</taxon>
        <taxon>environmental samples</taxon>
    </lineage>
</organism>
<accession>A0A3P3XPJ8</accession>
<dbReference type="InterPro" id="IPR039421">
    <property type="entry name" value="Type_1_exporter"/>
</dbReference>
<dbReference type="EMBL" id="FWDO01000004">
    <property type="protein sequence ID" value="SLM18216.1"/>
    <property type="molecule type" value="Genomic_DNA"/>
</dbReference>
<dbReference type="AlphaFoldDB" id="A0A3P3XPJ8"/>
<dbReference type="GO" id="GO:0090374">
    <property type="term" value="P:oligopeptide export from mitochondrion"/>
    <property type="evidence" value="ECO:0007669"/>
    <property type="project" value="TreeGrafter"/>
</dbReference>
<dbReference type="PANTHER" id="PTHR43394">
    <property type="entry name" value="ATP-DEPENDENT PERMEASE MDL1, MITOCHONDRIAL"/>
    <property type="match status" value="1"/>
</dbReference>
<dbReference type="Gene3D" id="3.40.50.300">
    <property type="entry name" value="P-loop containing nucleotide triphosphate hydrolases"/>
    <property type="match status" value="1"/>
</dbReference>
<dbReference type="InterPro" id="IPR027417">
    <property type="entry name" value="P-loop_NTPase"/>
</dbReference>
<proteinExistence type="predicted"/>
<protein>
    <submittedName>
        <fullName evidence="1">Uncharacterized protein</fullName>
    </submittedName>
</protein>
<name>A0A3P3XPJ8_9SPIR</name>
<gene>
    <name evidence="1" type="ORF">SPIRO4BDMA_40788</name>
</gene>